<organism evidence="2 3">
    <name type="scientific">Pleurodeles waltl</name>
    <name type="common">Iberian ribbed newt</name>
    <dbReference type="NCBI Taxonomy" id="8319"/>
    <lineage>
        <taxon>Eukaryota</taxon>
        <taxon>Metazoa</taxon>
        <taxon>Chordata</taxon>
        <taxon>Craniata</taxon>
        <taxon>Vertebrata</taxon>
        <taxon>Euteleostomi</taxon>
        <taxon>Amphibia</taxon>
        <taxon>Batrachia</taxon>
        <taxon>Caudata</taxon>
        <taxon>Salamandroidea</taxon>
        <taxon>Salamandridae</taxon>
        <taxon>Pleurodelinae</taxon>
        <taxon>Pleurodeles</taxon>
    </lineage>
</organism>
<proteinExistence type="predicted"/>
<evidence type="ECO:0000256" key="1">
    <source>
        <dbReference type="SAM" id="SignalP"/>
    </source>
</evidence>
<feature type="signal peptide" evidence="1">
    <location>
        <begin position="1"/>
        <end position="21"/>
    </location>
</feature>
<sequence>MFGWVLHKVLFLMSSLKWKGGDQAEKEKEDLNEQDQEEEYLDHKENQDIITSTFLFVINDVAGMETMRRGRSPDFWKFLSLRSVLDVEVADRAAGPRGDCLTLTWRPPGGPAENLMLVNRGVPPCDFGLSWQLNPVAFGLRGERTPPSPFCPALLQGVGWACSWLGSVRPPEMGVAPFVVEPLRRRSPANEEAVALASVVPLGSMWYGDPPP</sequence>
<feature type="chain" id="PRO_5043417564" evidence="1">
    <location>
        <begin position="22"/>
        <end position="212"/>
    </location>
</feature>
<name>A0AAV7PUY0_PLEWA</name>
<comment type="caution">
    <text evidence="2">The sequence shown here is derived from an EMBL/GenBank/DDBJ whole genome shotgun (WGS) entry which is preliminary data.</text>
</comment>
<dbReference type="Proteomes" id="UP001066276">
    <property type="component" value="Chromosome 7"/>
</dbReference>
<dbReference type="AlphaFoldDB" id="A0AAV7PUY0"/>
<protein>
    <submittedName>
        <fullName evidence="2">Uncharacterized protein</fullName>
    </submittedName>
</protein>
<gene>
    <name evidence="2" type="ORF">NDU88_007795</name>
</gene>
<evidence type="ECO:0000313" key="3">
    <source>
        <dbReference type="Proteomes" id="UP001066276"/>
    </source>
</evidence>
<reference evidence="2" key="1">
    <citation type="journal article" date="2022" name="bioRxiv">
        <title>Sequencing and chromosome-scale assembly of the giantPleurodeles waltlgenome.</title>
        <authorList>
            <person name="Brown T."/>
            <person name="Elewa A."/>
            <person name="Iarovenko S."/>
            <person name="Subramanian E."/>
            <person name="Araus A.J."/>
            <person name="Petzold A."/>
            <person name="Susuki M."/>
            <person name="Suzuki K.-i.T."/>
            <person name="Hayashi T."/>
            <person name="Toyoda A."/>
            <person name="Oliveira C."/>
            <person name="Osipova E."/>
            <person name="Leigh N.D."/>
            <person name="Simon A."/>
            <person name="Yun M.H."/>
        </authorList>
    </citation>
    <scope>NUCLEOTIDE SEQUENCE</scope>
    <source>
        <strain evidence="2">20211129_DDA</strain>
        <tissue evidence="2">Liver</tissue>
    </source>
</reference>
<accession>A0AAV7PUY0</accession>
<evidence type="ECO:0000313" key="2">
    <source>
        <dbReference type="EMBL" id="KAJ1129425.1"/>
    </source>
</evidence>
<keyword evidence="3" id="KW-1185">Reference proteome</keyword>
<keyword evidence="1" id="KW-0732">Signal</keyword>
<dbReference type="EMBL" id="JANPWB010000011">
    <property type="protein sequence ID" value="KAJ1129425.1"/>
    <property type="molecule type" value="Genomic_DNA"/>
</dbReference>